<feature type="non-terminal residue" evidence="2">
    <location>
        <position position="1"/>
    </location>
</feature>
<reference evidence="2" key="1">
    <citation type="submission" date="2021-02" db="EMBL/GenBank/DDBJ databases">
        <authorList>
            <person name="Dougan E. K."/>
            <person name="Rhodes N."/>
            <person name="Thang M."/>
            <person name="Chan C."/>
        </authorList>
    </citation>
    <scope>NUCLEOTIDE SEQUENCE</scope>
</reference>
<accession>A0A813DYC9</accession>
<organism evidence="2 3">
    <name type="scientific">Polarella glacialis</name>
    <name type="common">Dinoflagellate</name>
    <dbReference type="NCBI Taxonomy" id="89957"/>
    <lineage>
        <taxon>Eukaryota</taxon>
        <taxon>Sar</taxon>
        <taxon>Alveolata</taxon>
        <taxon>Dinophyceae</taxon>
        <taxon>Suessiales</taxon>
        <taxon>Suessiaceae</taxon>
        <taxon>Polarella</taxon>
    </lineage>
</organism>
<name>A0A813DYC9_POLGL</name>
<dbReference type="InterPro" id="IPR000626">
    <property type="entry name" value="Ubiquitin-like_dom"/>
</dbReference>
<dbReference type="EMBL" id="CAJNNV010005696">
    <property type="protein sequence ID" value="CAE8592460.1"/>
    <property type="molecule type" value="Genomic_DNA"/>
</dbReference>
<dbReference type="Gene3D" id="3.10.20.90">
    <property type="entry name" value="Phosphatidylinositol 3-kinase Catalytic Subunit, Chain A, domain 1"/>
    <property type="match status" value="1"/>
</dbReference>
<dbReference type="InterPro" id="IPR029071">
    <property type="entry name" value="Ubiquitin-like_domsf"/>
</dbReference>
<dbReference type="PROSITE" id="PS50053">
    <property type="entry name" value="UBIQUITIN_2"/>
    <property type="match status" value="1"/>
</dbReference>
<dbReference type="SUPFAM" id="SSF54236">
    <property type="entry name" value="Ubiquitin-like"/>
    <property type="match status" value="1"/>
</dbReference>
<keyword evidence="3" id="KW-1185">Reference proteome</keyword>
<protein>
    <recommendedName>
        <fullName evidence="1">Ubiquitin-like domain-containing protein</fullName>
    </recommendedName>
</protein>
<dbReference type="CDD" id="cd17039">
    <property type="entry name" value="Ubl_ubiquitin_like"/>
    <property type="match status" value="1"/>
</dbReference>
<gene>
    <name evidence="2" type="ORF">PGLA1383_LOCUS11114</name>
</gene>
<proteinExistence type="predicted"/>
<comment type="caution">
    <text evidence="2">The sequence shown here is derived from an EMBL/GenBank/DDBJ whole genome shotgun (WGS) entry which is preliminary data.</text>
</comment>
<evidence type="ECO:0000259" key="1">
    <source>
        <dbReference type="PROSITE" id="PS50053"/>
    </source>
</evidence>
<dbReference type="AlphaFoldDB" id="A0A813DYC9"/>
<feature type="domain" description="Ubiquitin-like" evidence="1">
    <location>
        <begin position="73"/>
        <end position="131"/>
    </location>
</feature>
<evidence type="ECO:0000313" key="3">
    <source>
        <dbReference type="Proteomes" id="UP000654075"/>
    </source>
</evidence>
<dbReference type="Pfam" id="PF13475">
    <property type="entry name" value="DUF4116"/>
    <property type="match status" value="1"/>
</dbReference>
<dbReference type="InterPro" id="IPR025197">
    <property type="entry name" value="DUF4116"/>
</dbReference>
<sequence>LAVRMAPSEAAQAVEDLRIAYTRARFLEQEEQIRAEIEEGADQAVEEAVSDAKEFQSPLGRRALLRGRVEQTVEVSVRALSGEQLCKVVLDRSLTISDVKRRISAAAHVPPVEQRLFLGEAELFEQQLLGEVTPPGTPLAEVSMIRVDPEWRQCLEMVSYAGMQLAVAPASLQANREVVMAAVRQNGRALEYAAEEMRAAKDIVLEAVRESGLALAHASRELQADKE</sequence>
<dbReference type="Proteomes" id="UP000654075">
    <property type="component" value="Unassembled WGS sequence"/>
</dbReference>
<evidence type="ECO:0000313" key="2">
    <source>
        <dbReference type="EMBL" id="CAE8592460.1"/>
    </source>
</evidence>
<feature type="non-terminal residue" evidence="2">
    <location>
        <position position="227"/>
    </location>
</feature>